<name>A0ABQ3PJG5_9ACTN</name>
<dbReference type="Proteomes" id="UP001052739">
    <property type="component" value="Unassembled WGS sequence"/>
</dbReference>
<gene>
    <name evidence="1" type="ORF">Shyd_65350</name>
</gene>
<dbReference type="EMBL" id="BNDW01000068">
    <property type="protein sequence ID" value="GHI25164.1"/>
    <property type="molecule type" value="Genomic_DNA"/>
</dbReference>
<keyword evidence="2" id="KW-1185">Reference proteome</keyword>
<evidence type="ECO:0000313" key="1">
    <source>
        <dbReference type="EMBL" id="GHI25164.1"/>
    </source>
</evidence>
<evidence type="ECO:0000313" key="2">
    <source>
        <dbReference type="Proteomes" id="UP001052739"/>
    </source>
</evidence>
<accession>A0ABQ3PJG5</accession>
<comment type="caution">
    <text evidence="1">The sequence shown here is derived from an EMBL/GenBank/DDBJ whole genome shotgun (WGS) entry which is preliminary data.</text>
</comment>
<organism evidence="1 2">
    <name type="scientific">Streptomyces hydrogenans</name>
    <dbReference type="NCBI Taxonomy" id="1873719"/>
    <lineage>
        <taxon>Bacteria</taxon>
        <taxon>Bacillati</taxon>
        <taxon>Actinomycetota</taxon>
        <taxon>Actinomycetes</taxon>
        <taxon>Kitasatosporales</taxon>
        <taxon>Streptomycetaceae</taxon>
        <taxon>Streptomyces</taxon>
    </lineage>
</organism>
<reference evidence="1" key="1">
    <citation type="submission" date="2024-05" db="EMBL/GenBank/DDBJ databases">
        <title>Whole genome shotgun sequence of Streptomyces hydrogenans NBRC 13475.</title>
        <authorList>
            <person name="Komaki H."/>
            <person name="Tamura T."/>
        </authorList>
    </citation>
    <scope>NUCLEOTIDE SEQUENCE</scope>
    <source>
        <strain evidence="1">NBRC 13475</strain>
    </source>
</reference>
<protein>
    <submittedName>
        <fullName evidence="1">Uncharacterized protein</fullName>
    </submittedName>
</protein>
<proteinExistence type="predicted"/>
<sequence>MHVTEWHENRKAGKAIVQRVVQDSQLREGKHVHTASHSYGEKCQGGDWQCPLWQQQLEEAVEAWSRSGN</sequence>